<protein>
    <submittedName>
        <fullName evidence="1">Uncharacterized protein</fullName>
    </submittedName>
</protein>
<dbReference type="STRING" id="1393034.HMPREF3192_01468"/>
<dbReference type="PATRIC" id="fig|1393034.3.peg.1430"/>
<name>A0A133XPG8_9ACTN</name>
<proteinExistence type="predicted"/>
<dbReference type="EMBL" id="LSCR01000044">
    <property type="protein sequence ID" value="KXB32831.1"/>
    <property type="molecule type" value="Genomic_DNA"/>
</dbReference>
<evidence type="ECO:0000313" key="2">
    <source>
        <dbReference type="Proteomes" id="UP000070675"/>
    </source>
</evidence>
<organism evidence="1 2">
    <name type="scientific">Atopobium deltae</name>
    <dbReference type="NCBI Taxonomy" id="1393034"/>
    <lineage>
        <taxon>Bacteria</taxon>
        <taxon>Bacillati</taxon>
        <taxon>Actinomycetota</taxon>
        <taxon>Coriobacteriia</taxon>
        <taxon>Coriobacteriales</taxon>
        <taxon>Atopobiaceae</taxon>
        <taxon>Atopobium</taxon>
    </lineage>
</organism>
<keyword evidence="2" id="KW-1185">Reference proteome</keyword>
<gene>
    <name evidence="1" type="ORF">HMPREF3192_01468</name>
</gene>
<reference evidence="2" key="1">
    <citation type="submission" date="2016-01" db="EMBL/GenBank/DDBJ databases">
        <authorList>
            <person name="Mitreva M."/>
            <person name="Pepin K.H."/>
            <person name="Mihindukulasuriya K.A."/>
            <person name="Fulton R."/>
            <person name="Fronick C."/>
            <person name="O'Laughlin M."/>
            <person name="Miner T."/>
            <person name="Herter B."/>
            <person name="Rosa B.A."/>
            <person name="Cordes M."/>
            <person name="Tomlinson C."/>
            <person name="Wollam A."/>
            <person name="Palsikar V.B."/>
            <person name="Mardis E.R."/>
            <person name="Wilson R.K."/>
        </authorList>
    </citation>
    <scope>NUCLEOTIDE SEQUENCE [LARGE SCALE GENOMIC DNA]</scope>
    <source>
        <strain evidence="2">DNF00019</strain>
    </source>
</reference>
<accession>A0A133XPG8</accession>
<evidence type="ECO:0000313" key="1">
    <source>
        <dbReference type="EMBL" id="KXB32831.1"/>
    </source>
</evidence>
<dbReference type="Proteomes" id="UP000070675">
    <property type="component" value="Unassembled WGS sequence"/>
</dbReference>
<dbReference type="AlphaFoldDB" id="A0A133XPG8"/>
<sequence length="62" mass="7066">MKGTNMKTTDNELKEIVSSLRLKELALREITNDMCNHSANIKALYERVQKEIGATEEAAREE</sequence>
<comment type="caution">
    <text evidence="1">The sequence shown here is derived from an EMBL/GenBank/DDBJ whole genome shotgun (WGS) entry which is preliminary data.</text>
</comment>